<gene>
    <name evidence="6" type="ORF">UFOPK3564_03368</name>
</gene>
<keyword evidence="1" id="KW-0678">Repressor</keyword>
<dbReference type="EMBL" id="CAFBMK010000317">
    <property type="protein sequence ID" value="CAB4948615.1"/>
    <property type="molecule type" value="Genomic_DNA"/>
</dbReference>
<dbReference type="AlphaFoldDB" id="A0A6J7JZE1"/>
<dbReference type="PROSITE" id="PS50977">
    <property type="entry name" value="HTH_TETR_2"/>
    <property type="match status" value="1"/>
</dbReference>
<evidence type="ECO:0000259" key="5">
    <source>
        <dbReference type="PROSITE" id="PS50977"/>
    </source>
</evidence>
<keyword evidence="4" id="KW-0804">Transcription</keyword>
<evidence type="ECO:0000256" key="3">
    <source>
        <dbReference type="ARBA" id="ARBA00023125"/>
    </source>
</evidence>
<dbReference type="InterPro" id="IPR036271">
    <property type="entry name" value="Tet_transcr_reg_TetR-rel_C_sf"/>
</dbReference>
<organism evidence="6">
    <name type="scientific">freshwater metagenome</name>
    <dbReference type="NCBI Taxonomy" id="449393"/>
    <lineage>
        <taxon>unclassified sequences</taxon>
        <taxon>metagenomes</taxon>
        <taxon>ecological metagenomes</taxon>
    </lineage>
</organism>
<dbReference type="Pfam" id="PF13977">
    <property type="entry name" value="TetR_C_6"/>
    <property type="match status" value="1"/>
</dbReference>
<evidence type="ECO:0000313" key="6">
    <source>
        <dbReference type="EMBL" id="CAB4948615.1"/>
    </source>
</evidence>
<proteinExistence type="predicted"/>
<dbReference type="InterPro" id="IPR039538">
    <property type="entry name" value="BetI_C"/>
</dbReference>
<protein>
    <submittedName>
        <fullName evidence="6">Unannotated protein</fullName>
    </submittedName>
</protein>
<dbReference type="PANTHER" id="PTHR47506">
    <property type="entry name" value="TRANSCRIPTIONAL REGULATORY PROTEIN"/>
    <property type="match status" value="1"/>
</dbReference>
<dbReference type="Pfam" id="PF00440">
    <property type="entry name" value="TetR_N"/>
    <property type="match status" value="1"/>
</dbReference>
<dbReference type="GO" id="GO:0003677">
    <property type="term" value="F:DNA binding"/>
    <property type="evidence" value="ECO:0007669"/>
    <property type="project" value="UniProtKB-KW"/>
</dbReference>
<dbReference type="SUPFAM" id="SSF46689">
    <property type="entry name" value="Homeodomain-like"/>
    <property type="match status" value="1"/>
</dbReference>
<keyword evidence="2" id="KW-0805">Transcription regulation</keyword>
<evidence type="ECO:0000256" key="1">
    <source>
        <dbReference type="ARBA" id="ARBA00022491"/>
    </source>
</evidence>
<name>A0A6J7JZE1_9ZZZZ</name>
<dbReference type="InterPro" id="IPR001647">
    <property type="entry name" value="HTH_TetR"/>
</dbReference>
<reference evidence="6" key="1">
    <citation type="submission" date="2020-05" db="EMBL/GenBank/DDBJ databases">
        <authorList>
            <person name="Chiriac C."/>
            <person name="Salcher M."/>
            <person name="Ghai R."/>
            <person name="Kavagutti S V."/>
        </authorList>
    </citation>
    <scope>NUCLEOTIDE SEQUENCE</scope>
</reference>
<keyword evidence="3" id="KW-0238">DNA-binding</keyword>
<dbReference type="PANTHER" id="PTHR47506:SF3">
    <property type="entry name" value="HTH-TYPE TRANSCRIPTIONAL REGULATOR LMRA"/>
    <property type="match status" value="1"/>
</dbReference>
<feature type="domain" description="HTH tetR-type" evidence="5">
    <location>
        <begin position="9"/>
        <end position="69"/>
    </location>
</feature>
<evidence type="ECO:0000256" key="2">
    <source>
        <dbReference type="ARBA" id="ARBA00023015"/>
    </source>
</evidence>
<dbReference type="SUPFAM" id="SSF48498">
    <property type="entry name" value="Tetracyclin repressor-like, C-terminal domain"/>
    <property type="match status" value="1"/>
</dbReference>
<dbReference type="Gene3D" id="1.10.357.10">
    <property type="entry name" value="Tetracycline Repressor, domain 2"/>
    <property type="match status" value="1"/>
</dbReference>
<accession>A0A6J7JZE1</accession>
<evidence type="ECO:0000256" key="4">
    <source>
        <dbReference type="ARBA" id="ARBA00023163"/>
    </source>
</evidence>
<dbReference type="InterPro" id="IPR009057">
    <property type="entry name" value="Homeodomain-like_sf"/>
</dbReference>
<sequence length="206" mass="23024">MDHVATRRAAKAETIVLACLRCIARDGYAATSMASIAREAGIDKRLVAYYHGSREHLLDRVVRHVADQLITKLRQAIAGIDDPHEIARIGFNRIWESLTTDRALLVAWLGIKAEAISNPELQEGARYLNDGFRDVIREAWATIESRGFRARMSMERMTLMIVASIQGLVMEWLAYGDTPELAETLVDFQTWIASFAQPAAESPISP</sequence>